<keyword evidence="2" id="KW-1185">Reference proteome</keyword>
<protein>
    <submittedName>
        <fullName evidence="1">Uncharacterized protein</fullName>
    </submittedName>
</protein>
<comment type="caution">
    <text evidence="1">The sequence shown here is derived from an EMBL/GenBank/DDBJ whole genome shotgun (WGS) entry which is preliminary data.</text>
</comment>
<gene>
    <name evidence="1" type="ORF">EVAR_64732_1</name>
</gene>
<proteinExistence type="predicted"/>
<name>A0A4C1Z7Y9_EUMVA</name>
<sequence length="113" mass="12577">MGPITPRPFATTISHRLAIVNRSGSPGRRRQWRRRPRRWAVECGAPVCMQLSERPSCCYKINVDFLANTLLFIIGPFRLAVRAPEGEDAGRWGVPSAIACAISNSISSIRERA</sequence>
<dbReference type="AlphaFoldDB" id="A0A4C1Z7Y9"/>
<accession>A0A4C1Z7Y9</accession>
<reference evidence="1 2" key="1">
    <citation type="journal article" date="2019" name="Commun. Biol.">
        <title>The bagworm genome reveals a unique fibroin gene that provides high tensile strength.</title>
        <authorList>
            <person name="Kono N."/>
            <person name="Nakamura H."/>
            <person name="Ohtoshi R."/>
            <person name="Tomita M."/>
            <person name="Numata K."/>
            <person name="Arakawa K."/>
        </authorList>
    </citation>
    <scope>NUCLEOTIDE SEQUENCE [LARGE SCALE GENOMIC DNA]</scope>
</reference>
<organism evidence="1 2">
    <name type="scientific">Eumeta variegata</name>
    <name type="common">Bagworm moth</name>
    <name type="synonym">Eumeta japonica</name>
    <dbReference type="NCBI Taxonomy" id="151549"/>
    <lineage>
        <taxon>Eukaryota</taxon>
        <taxon>Metazoa</taxon>
        <taxon>Ecdysozoa</taxon>
        <taxon>Arthropoda</taxon>
        <taxon>Hexapoda</taxon>
        <taxon>Insecta</taxon>
        <taxon>Pterygota</taxon>
        <taxon>Neoptera</taxon>
        <taxon>Endopterygota</taxon>
        <taxon>Lepidoptera</taxon>
        <taxon>Glossata</taxon>
        <taxon>Ditrysia</taxon>
        <taxon>Tineoidea</taxon>
        <taxon>Psychidae</taxon>
        <taxon>Oiketicinae</taxon>
        <taxon>Eumeta</taxon>
    </lineage>
</organism>
<evidence type="ECO:0000313" key="1">
    <source>
        <dbReference type="EMBL" id="GBP83224.1"/>
    </source>
</evidence>
<dbReference type="Proteomes" id="UP000299102">
    <property type="component" value="Unassembled WGS sequence"/>
</dbReference>
<evidence type="ECO:0000313" key="2">
    <source>
        <dbReference type="Proteomes" id="UP000299102"/>
    </source>
</evidence>
<dbReference type="EMBL" id="BGZK01001610">
    <property type="protein sequence ID" value="GBP83224.1"/>
    <property type="molecule type" value="Genomic_DNA"/>
</dbReference>